<reference evidence="2 3" key="1">
    <citation type="journal article" date="2019" name="Sci. Rep.">
        <title>Orb-weaving spider Araneus ventricosus genome elucidates the spidroin gene catalogue.</title>
        <authorList>
            <person name="Kono N."/>
            <person name="Nakamura H."/>
            <person name="Ohtoshi R."/>
            <person name="Moran D.A.P."/>
            <person name="Shinohara A."/>
            <person name="Yoshida Y."/>
            <person name="Fujiwara M."/>
            <person name="Mori M."/>
            <person name="Tomita M."/>
            <person name="Arakawa K."/>
        </authorList>
    </citation>
    <scope>NUCLEOTIDE SEQUENCE [LARGE SCALE GENOMIC DNA]</scope>
</reference>
<protein>
    <submittedName>
        <fullName evidence="2">Uncharacterized protein</fullName>
    </submittedName>
</protein>
<comment type="caution">
    <text evidence="2">The sequence shown here is derived from an EMBL/GenBank/DDBJ whole genome shotgun (WGS) entry which is preliminary data.</text>
</comment>
<feature type="region of interest" description="Disordered" evidence="1">
    <location>
        <begin position="1"/>
        <end position="33"/>
    </location>
</feature>
<dbReference type="Proteomes" id="UP000499080">
    <property type="component" value="Unassembled WGS sequence"/>
</dbReference>
<feature type="compositionally biased region" description="Polar residues" evidence="1">
    <location>
        <begin position="19"/>
        <end position="33"/>
    </location>
</feature>
<evidence type="ECO:0000256" key="1">
    <source>
        <dbReference type="SAM" id="MobiDB-lite"/>
    </source>
</evidence>
<dbReference type="AlphaFoldDB" id="A0A4Y2FZ23"/>
<keyword evidence="3" id="KW-1185">Reference proteome</keyword>
<evidence type="ECO:0000313" key="3">
    <source>
        <dbReference type="Proteomes" id="UP000499080"/>
    </source>
</evidence>
<accession>A0A4Y2FZ23</accession>
<evidence type="ECO:0000313" key="2">
    <source>
        <dbReference type="EMBL" id="GBM45628.1"/>
    </source>
</evidence>
<dbReference type="EMBL" id="BGPR01001106">
    <property type="protein sequence ID" value="GBM45628.1"/>
    <property type="molecule type" value="Genomic_DNA"/>
</dbReference>
<organism evidence="2 3">
    <name type="scientific">Araneus ventricosus</name>
    <name type="common">Orbweaver spider</name>
    <name type="synonym">Epeira ventricosa</name>
    <dbReference type="NCBI Taxonomy" id="182803"/>
    <lineage>
        <taxon>Eukaryota</taxon>
        <taxon>Metazoa</taxon>
        <taxon>Ecdysozoa</taxon>
        <taxon>Arthropoda</taxon>
        <taxon>Chelicerata</taxon>
        <taxon>Arachnida</taxon>
        <taxon>Araneae</taxon>
        <taxon>Araneomorphae</taxon>
        <taxon>Entelegynae</taxon>
        <taxon>Araneoidea</taxon>
        <taxon>Araneidae</taxon>
        <taxon>Araneus</taxon>
    </lineage>
</organism>
<gene>
    <name evidence="2" type="ORF">AVEN_204758_1</name>
</gene>
<proteinExistence type="predicted"/>
<sequence length="87" mass="10108">MENTTQGSVRLGDPHENELQSTSHPQGHESGQQKFIKLCTLKWRETPRRMEGRVGVNKSVFEVFTIYRNQQTQTSETHQPETLFSVY</sequence>
<name>A0A4Y2FZ23_ARAVE</name>